<dbReference type="PROSITE" id="PS50851">
    <property type="entry name" value="CHEW"/>
    <property type="match status" value="1"/>
</dbReference>
<dbReference type="InterPro" id="IPR039315">
    <property type="entry name" value="CheW"/>
</dbReference>
<dbReference type="InterPro" id="IPR002545">
    <property type="entry name" value="CheW-lke_dom"/>
</dbReference>
<dbReference type="PANTHER" id="PTHR22617">
    <property type="entry name" value="CHEMOTAXIS SENSOR HISTIDINE KINASE-RELATED"/>
    <property type="match status" value="1"/>
</dbReference>
<accession>A0ABM8RWW9</accession>
<sequence>MSATTQAVQSHYQAAAEQPADRLGDRASDDLLQFVICLIGSEEFAVDVLSVQEINRIVEVTRVPKTPSYVEGVINLRGRIIPVLDLRKLFGLTGAKQTTQTRIVVVSVQSRLVGLIVDSVEEVLRVPRSAIEPPPSVGTMAGAEFTQGVGRIDDRLLILVDLNRLLLAKGAA</sequence>
<dbReference type="InterPro" id="IPR036061">
    <property type="entry name" value="CheW-like_dom_sf"/>
</dbReference>
<dbReference type="RefSeq" id="WP_213043337.1">
    <property type="nucleotide sequence ID" value="NZ_CAJNBJ010000017.1"/>
</dbReference>
<dbReference type="SMART" id="SM00260">
    <property type="entry name" value="CheW"/>
    <property type="match status" value="1"/>
</dbReference>
<dbReference type="Pfam" id="PF01584">
    <property type="entry name" value="CheW"/>
    <property type="match status" value="1"/>
</dbReference>
<proteinExistence type="predicted"/>
<keyword evidence="3" id="KW-1185">Reference proteome</keyword>
<dbReference type="CDD" id="cd00732">
    <property type="entry name" value="CheW"/>
    <property type="match status" value="1"/>
</dbReference>
<dbReference type="Gene3D" id="2.40.50.180">
    <property type="entry name" value="CheA-289, Domain 4"/>
    <property type="match status" value="1"/>
</dbReference>
<gene>
    <name evidence="2" type="ORF">NSPZN2_40533</name>
</gene>
<dbReference type="Gene3D" id="2.30.30.40">
    <property type="entry name" value="SH3 Domains"/>
    <property type="match status" value="1"/>
</dbReference>
<dbReference type="SUPFAM" id="SSF50341">
    <property type="entry name" value="CheW-like"/>
    <property type="match status" value="1"/>
</dbReference>
<name>A0ABM8RWW9_9BACT</name>
<organism evidence="2 3">
    <name type="scientific">Nitrospira defluvii</name>
    <dbReference type="NCBI Taxonomy" id="330214"/>
    <lineage>
        <taxon>Bacteria</taxon>
        <taxon>Pseudomonadati</taxon>
        <taxon>Nitrospirota</taxon>
        <taxon>Nitrospiria</taxon>
        <taxon>Nitrospirales</taxon>
        <taxon>Nitrospiraceae</taxon>
        <taxon>Nitrospira</taxon>
    </lineage>
</organism>
<dbReference type="EMBL" id="CAJNBJ010000017">
    <property type="protein sequence ID" value="CAE6776278.1"/>
    <property type="molecule type" value="Genomic_DNA"/>
</dbReference>
<comment type="caution">
    <text evidence="2">The sequence shown here is derived from an EMBL/GenBank/DDBJ whole genome shotgun (WGS) entry which is preliminary data.</text>
</comment>
<reference evidence="2 3" key="1">
    <citation type="submission" date="2021-02" db="EMBL/GenBank/DDBJ databases">
        <authorList>
            <person name="Han P."/>
        </authorList>
    </citation>
    <scope>NUCLEOTIDE SEQUENCE [LARGE SCALE GENOMIC DNA]</scope>
    <source>
        <strain evidence="2">Candidatus Nitrospira sp. ZN2</strain>
    </source>
</reference>
<dbReference type="PANTHER" id="PTHR22617:SF23">
    <property type="entry name" value="CHEMOTAXIS PROTEIN CHEW"/>
    <property type="match status" value="1"/>
</dbReference>
<dbReference type="Proteomes" id="UP000675880">
    <property type="component" value="Unassembled WGS sequence"/>
</dbReference>
<evidence type="ECO:0000259" key="1">
    <source>
        <dbReference type="PROSITE" id="PS50851"/>
    </source>
</evidence>
<protein>
    <submittedName>
        <fullName evidence="2">Chemotaxis protein CheW</fullName>
    </submittedName>
</protein>
<feature type="domain" description="CheW-like" evidence="1">
    <location>
        <begin position="31"/>
        <end position="171"/>
    </location>
</feature>
<evidence type="ECO:0000313" key="2">
    <source>
        <dbReference type="EMBL" id="CAE6776278.1"/>
    </source>
</evidence>
<evidence type="ECO:0000313" key="3">
    <source>
        <dbReference type="Proteomes" id="UP000675880"/>
    </source>
</evidence>